<dbReference type="GO" id="GO:0016020">
    <property type="term" value="C:membrane"/>
    <property type="evidence" value="ECO:0007669"/>
    <property type="project" value="UniProtKB-SubCell"/>
</dbReference>
<dbReference type="VEuPathDB" id="ToxoDB:LOC34620161"/>
<evidence type="ECO:0000256" key="4">
    <source>
        <dbReference type="ARBA" id="ARBA00022692"/>
    </source>
</evidence>
<reference evidence="11 12" key="1">
    <citation type="journal article" date="2016" name="BMC Genomics">
        <title>Comparative genomics reveals Cyclospora cayetanensis possesses coccidia-like metabolism and invasion components but unique surface antigens.</title>
        <authorList>
            <person name="Liu S."/>
            <person name="Wang L."/>
            <person name="Zheng H."/>
            <person name="Xu Z."/>
            <person name="Roellig D.M."/>
            <person name="Li N."/>
            <person name="Frace M.A."/>
            <person name="Tang K."/>
            <person name="Arrowood M.J."/>
            <person name="Moss D.M."/>
            <person name="Zhang L."/>
            <person name="Feng Y."/>
            <person name="Xiao L."/>
        </authorList>
    </citation>
    <scope>NUCLEOTIDE SEQUENCE [LARGE SCALE GENOMIC DNA]</scope>
    <source>
        <strain evidence="11 12">CHN_HEN01</strain>
    </source>
</reference>
<protein>
    <submittedName>
        <fullName evidence="11">ABC transporter family protein</fullName>
    </submittedName>
</protein>
<comment type="subcellular location">
    <subcellularLocation>
        <location evidence="1">Membrane</location>
        <topology evidence="1">Multi-pass membrane protein</topology>
    </subcellularLocation>
</comment>
<keyword evidence="4 9" id="KW-0812">Transmembrane</keyword>
<evidence type="ECO:0000256" key="7">
    <source>
        <dbReference type="ARBA" id="ARBA00022989"/>
    </source>
</evidence>
<feature type="transmembrane region" description="Helical" evidence="9">
    <location>
        <begin position="520"/>
        <end position="544"/>
    </location>
</feature>
<feature type="transmembrane region" description="Helical" evidence="9">
    <location>
        <begin position="490"/>
        <end position="514"/>
    </location>
</feature>
<evidence type="ECO:0000256" key="5">
    <source>
        <dbReference type="ARBA" id="ARBA00022741"/>
    </source>
</evidence>
<proteinExistence type="inferred from homology"/>
<dbReference type="InterPro" id="IPR027417">
    <property type="entry name" value="P-loop_NTPase"/>
</dbReference>
<feature type="transmembrane region" description="Helical" evidence="9">
    <location>
        <begin position="1062"/>
        <end position="1081"/>
    </location>
</feature>
<comment type="similarity">
    <text evidence="2">Belongs to the ABC transporter superfamily. ABCA family.</text>
</comment>
<evidence type="ECO:0000256" key="1">
    <source>
        <dbReference type="ARBA" id="ARBA00004141"/>
    </source>
</evidence>
<evidence type="ECO:0000313" key="11">
    <source>
        <dbReference type="EMBL" id="OEH80642.1"/>
    </source>
</evidence>
<dbReference type="GO" id="GO:0005524">
    <property type="term" value="F:ATP binding"/>
    <property type="evidence" value="ECO:0007669"/>
    <property type="project" value="UniProtKB-KW"/>
</dbReference>
<dbReference type="FunFam" id="3.40.50.300:FF:000335">
    <property type="entry name" value="ATP binding cassette subfamily A member 5"/>
    <property type="match status" value="1"/>
</dbReference>
<name>A0A1D3DB12_9EIME</name>
<dbReference type="InParanoid" id="A0A1D3DB12"/>
<dbReference type="EMBL" id="JROU02000023">
    <property type="protein sequence ID" value="OEH80642.1"/>
    <property type="molecule type" value="Genomic_DNA"/>
</dbReference>
<comment type="caution">
    <text evidence="11">The sequence shown here is derived from an EMBL/GenBank/DDBJ whole genome shotgun (WGS) entry which is preliminary data.</text>
</comment>
<keyword evidence="7 9" id="KW-1133">Transmembrane helix</keyword>
<feature type="domain" description="ABC transporter" evidence="10">
    <location>
        <begin position="1332"/>
        <end position="1566"/>
    </location>
</feature>
<dbReference type="PROSITE" id="PS50893">
    <property type="entry name" value="ABC_TRANSPORTER_2"/>
    <property type="match status" value="2"/>
</dbReference>
<dbReference type="InterPro" id="IPR003439">
    <property type="entry name" value="ABC_transporter-like_ATP-bd"/>
</dbReference>
<evidence type="ECO:0000256" key="6">
    <source>
        <dbReference type="ARBA" id="ARBA00022840"/>
    </source>
</evidence>
<keyword evidence="3" id="KW-0813">Transport</keyword>
<feature type="transmembrane region" description="Helical" evidence="9">
    <location>
        <begin position="455"/>
        <end position="478"/>
    </location>
</feature>
<accession>A0A1D3DB12</accession>
<evidence type="ECO:0000256" key="9">
    <source>
        <dbReference type="SAM" id="Phobius"/>
    </source>
</evidence>
<evidence type="ECO:0000259" key="10">
    <source>
        <dbReference type="PROSITE" id="PS50893"/>
    </source>
</evidence>
<dbReference type="Pfam" id="PF12698">
    <property type="entry name" value="ABC2_membrane_3"/>
    <property type="match status" value="1"/>
</dbReference>
<dbReference type="InterPro" id="IPR026082">
    <property type="entry name" value="ABCA"/>
</dbReference>
<dbReference type="PANTHER" id="PTHR19229">
    <property type="entry name" value="ATP-BINDING CASSETTE TRANSPORTER SUBFAMILY A ABCA"/>
    <property type="match status" value="1"/>
</dbReference>
<evidence type="ECO:0000256" key="3">
    <source>
        <dbReference type="ARBA" id="ARBA00022448"/>
    </source>
</evidence>
<feature type="transmembrane region" description="Helical" evidence="9">
    <location>
        <begin position="1111"/>
        <end position="1132"/>
    </location>
</feature>
<keyword evidence="6" id="KW-0067">ATP-binding</keyword>
<dbReference type="SUPFAM" id="SSF52540">
    <property type="entry name" value="P-loop containing nucleoside triphosphate hydrolases"/>
    <property type="match status" value="2"/>
</dbReference>
<dbReference type="GO" id="GO:0140359">
    <property type="term" value="F:ABC-type transporter activity"/>
    <property type="evidence" value="ECO:0007669"/>
    <property type="project" value="InterPro"/>
</dbReference>
<dbReference type="InterPro" id="IPR013525">
    <property type="entry name" value="ABC2_TM"/>
</dbReference>
<dbReference type="Gene3D" id="3.40.50.300">
    <property type="entry name" value="P-loop containing nucleotide triphosphate hydrolases"/>
    <property type="match status" value="2"/>
</dbReference>
<evidence type="ECO:0000256" key="2">
    <source>
        <dbReference type="ARBA" id="ARBA00008869"/>
    </source>
</evidence>
<keyword evidence="5" id="KW-0547">Nucleotide-binding</keyword>
<dbReference type="Proteomes" id="UP000095192">
    <property type="component" value="Unassembled WGS sequence"/>
</dbReference>
<feature type="domain" description="ABC transporter" evidence="10">
    <location>
        <begin position="549"/>
        <end position="788"/>
    </location>
</feature>
<evidence type="ECO:0000313" key="12">
    <source>
        <dbReference type="Proteomes" id="UP000095192"/>
    </source>
</evidence>
<sequence length="1658" mass="185045">MSTEHRLDFAKRSLPFPRRMYSHVSETTDRVCVLLWRAFALKLRYPLMTLIGIVAPGEPLQKAGKGCRSAGTKRWDDEWALHEVKALRGDRNNVLLSALLDVRYWVNPCFSPSNLMPPFGRRYDGLHLMYLPAILHSGGYLAFVDKAGSDCQQLRKFLGEFAQTVSPYLMERTLESQLFITFPSERALEKYRREAAAYKKRPIYSAFICRAAAPGGLDITIRMHVRRGTADTIGTEAQDKPYGHLTGGFLDLLTLVHTFNLDRTGVRKLFPGSIVPQQQKPQWLRISETFYKIFDYFGRIPVLNSINQPQDVRYLLPAFLAGPGYGAVRLYTHRAVQAGCDSEAPAMKVLESLFYSRTKKMGAGLILATGGPLHQVLRTFSSPVRTAYAPVMFMESGMPFTPATVTSRFGKPDSCCAPFVVLFVCILWQAVKAIMVDKETGFKNMLKILGISDKVLWLSWYIFFIIYSLPMLLLVAFVSKCYAFTLSDIWFLLTLLVLALMATISFALFVTAFFTDGNLAALGVVCFICYPGKLTVMILIYCLLNQPLLDVRGVCKTFSTWQAKKCSRGSLQAVNRVSFSVYRDEIFGVLGQNGAGKSTLISVITGSIAFTDGDVFIEGLSMKRQPTYARRNIGYCPQFDVLLPYLTVEETLWVYASLRGVPRSHRKEEIAELMNMMKLSEMAKVRIEALSGGWRRRVSSTVAFLGDPAVVFLDEPTAGMDTLYRRTFWDSVRCLSRSRCIVLTTHMMEEADYLCDRLAIMVDGRIASAGAPLILKTRFGRGYIISVISRKQGHREEQQAKKKLRQLLHTLEHPPAIQEISGHELRIFSPFHHSFQLPVLFAELEKNGEQYGVESAVLGFGSLEEVFLNVVKLARQEQERAAHSLGLVETTNPDGESLENAANTRESACSSPSCAIEPGSPLGAEASRSIGRLGTCDYFLFHPAYADGIDTLYASRPAMTHNNVSDKVKNNNEMYDFLLDGYTGPHLPRYGAYVVRGRQPDISDTANQLEVTLWHNATLRDAVPLHYSHLLNCIAQDRRGLPNSVFVSNQPFADTEDKFMDALIVAFFTIIAYSFVAAGIGKACIVERVRRVRHQQILFGVTPFHYWASSYLVDMILLLLPCFIIFGMIMWANITPLVGQHQRGIFLLGTILFCLSVCPFGYAISMGLDSPMTFVIVMLILGWSLPSLQVLFTEVSGLQGIYSKYLRYFLMFLPHAALCELLINLGMMNQLASGTMKAEELVNWMDFHKTGCPLLYLGLTVLLNWTVCISVDWITNYPMGKPRLARALPSIGTLFKHLAGLLHCQLCEGAPQTCSQACRVPEDVPKSTGQFTRRMSPTDEGYAFQGRVADISCNIKDEEARAARAVSRLRKSTTFNILSSLVCQSDGSVFISGWDTLIHPQKARTKLRYCPQTDPLLPTLTGAEHVYLYGSLLGLRGRELAQFCSDFFDVIGCKQYMHRLVNSYSGGTKRKLSLGIAMLGDAELLLLDEPTCGVDPESRQALWRMIEDAKNCKTAGKAIILTSHSMEECEVLSDKVGILHRGKLLCLGTSAELRAAYGHGYQIECVFVAADVAENPALPQCFVAALKKNLPTLRLVHRMAYKITVSIAKKEASLAAIFREIDTAKAAFALEAYAVSETTLEEVFVEVSHQADQNDNQA</sequence>
<organism evidence="11 12">
    <name type="scientific">Cyclospora cayetanensis</name>
    <dbReference type="NCBI Taxonomy" id="88456"/>
    <lineage>
        <taxon>Eukaryota</taxon>
        <taxon>Sar</taxon>
        <taxon>Alveolata</taxon>
        <taxon>Apicomplexa</taxon>
        <taxon>Conoidasida</taxon>
        <taxon>Coccidia</taxon>
        <taxon>Eucoccidiorida</taxon>
        <taxon>Eimeriorina</taxon>
        <taxon>Eimeriidae</taxon>
        <taxon>Cyclospora</taxon>
    </lineage>
</organism>
<feature type="transmembrane region" description="Helical" evidence="9">
    <location>
        <begin position="1205"/>
        <end position="1227"/>
    </location>
</feature>
<feature type="transmembrane region" description="Helical" evidence="9">
    <location>
        <begin position="416"/>
        <end position="435"/>
    </location>
</feature>
<dbReference type="GO" id="GO:0016887">
    <property type="term" value="F:ATP hydrolysis activity"/>
    <property type="evidence" value="ECO:0007669"/>
    <property type="project" value="InterPro"/>
</dbReference>
<feature type="transmembrane region" description="Helical" evidence="9">
    <location>
        <begin position="1254"/>
        <end position="1274"/>
    </location>
</feature>
<evidence type="ECO:0000256" key="8">
    <source>
        <dbReference type="ARBA" id="ARBA00023136"/>
    </source>
</evidence>
<gene>
    <name evidence="11" type="ORF">cyc_03477</name>
</gene>
<dbReference type="CDD" id="cd03263">
    <property type="entry name" value="ABC_subfamily_A"/>
    <property type="match status" value="1"/>
</dbReference>
<keyword evidence="8 9" id="KW-0472">Membrane</keyword>
<dbReference type="Pfam" id="PF00005">
    <property type="entry name" value="ABC_tran"/>
    <property type="match status" value="2"/>
</dbReference>
<keyword evidence="12" id="KW-1185">Reference proteome</keyword>
<dbReference type="VEuPathDB" id="ToxoDB:cyc_03477"/>
<feature type="transmembrane region" description="Helical" evidence="9">
    <location>
        <begin position="1171"/>
        <end position="1193"/>
    </location>
</feature>
<feature type="transmembrane region" description="Helical" evidence="9">
    <location>
        <begin position="1144"/>
        <end position="1165"/>
    </location>
</feature>